<feature type="compositionally biased region" description="Polar residues" evidence="2">
    <location>
        <begin position="355"/>
        <end position="367"/>
    </location>
</feature>
<dbReference type="PANTHER" id="PTHR23159:SF31">
    <property type="entry name" value="CENTROSOME-ASSOCIATED PROTEIN CEP250 ISOFORM X1"/>
    <property type="match status" value="1"/>
</dbReference>
<feature type="coiled-coil region" evidence="1">
    <location>
        <begin position="399"/>
        <end position="433"/>
    </location>
</feature>
<reference evidence="3 4" key="2">
    <citation type="submission" date="2018-11" db="EMBL/GenBank/DDBJ databases">
        <authorList>
            <consortium name="Pathogen Informatics"/>
        </authorList>
    </citation>
    <scope>NUCLEOTIDE SEQUENCE [LARGE SCALE GENOMIC DNA]</scope>
    <source>
        <strain evidence="3">Dakar</strain>
        <strain evidence="4">Dakar, Senegal</strain>
    </source>
</reference>
<protein>
    <submittedName>
        <fullName evidence="5">Cnn_1N domain-containing protein</fullName>
    </submittedName>
</protein>
<feature type="coiled-coil region" evidence="1">
    <location>
        <begin position="493"/>
        <end position="520"/>
    </location>
</feature>
<dbReference type="WBParaSite" id="SCUD_0000758601-mRNA-1">
    <property type="protein sequence ID" value="SCUD_0000758601-mRNA-1"/>
    <property type="gene ID" value="SCUD_0000758601"/>
</dbReference>
<dbReference type="AlphaFoldDB" id="A0A183JXY8"/>
<reference evidence="5" key="1">
    <citation type="submission" date="2016-06" db="UniProtKB">
        <authorList>
            <consortium name="WormBaseParasite"/>
        </authorList>
    </citation>
    <scope>IDENTIFICATION</scope>
</reference>
<dbReference type="Proteomes" id="UP000279833">
    <property type="component" value="Unassembled WGS sequence"/>
</dbReference>
<feature type="region of interest" description="Disordered" evidence="2">
    <location>
        <begin position="309"/>
        <end position="367"/>
    </location>
</feature>
<organism evidence="5">
    <name type="scientific">Schistosoma curassoni</name>
    <dbReference type="NCBI Taxonomy" id="6186"/>
    <lineage>
        <taxon>Eukaryota</taxon>
        <taxon>Metazoa</taxon>
        <taxon>Spiralia</taxon>
        <taxon>Lophotrochozoa</taxon>
        <taxon>Platyhelminthes</taxon>
        <taxon>Trematoda</taxon>
        <taxon>Digenea</taxon>
        <taxon>Strigeidida</taxon>
        <taxon>Schistosomatoidea</taxon>
        <taxon>Schistosomatidae</taxon>
        <taxon>Schistosoma</taxon>
    </lineage>
</organism>
<evidence type="ECO:0000313" key="4">
    <source>
        <dbReference type="Proteomes" id="UP000279833"/>
    </source>
</evidence>
<dbReference type="EMBL" id="UZAK01032395">
    <property type="protein sequence ID" value="VDP26866.1"/>
    <property type="molecule type" value="Genomic_DNA"/>
</dbReference>
<evidence type="ECO:0000256" key="2">
    <source>
        <dbReference type="SAM" id="MobiDB-lite"/>
    </source>
</evidence>
<sequence length="1221" mass="141954">MNENEPTMLLNEATFLIGKNSFKTERSNEDDYVNEMNLIGHKICQNGNHIIDNHINGNDNYEVDNNDDVDDYTELHHDLSTVHELDSHSIESEQTMNTTKVLTKKITTTPNGIIHIYHTDNSHNNNSNNTTRHQKHMNNYVDNDEVIDDMDDDINCEDQSINELDITDESIYYEPYSRSQINVTLGKRNQLNDTLNKRSSKSHTTLNNANWKVLKPNKSKDYVLAVSPRPPLPRNIQTYNHGYYPSRREHSHANEFHSNVNGSREGIGGCNNGPFDYWTIPRNSQPHYKIRSSENKEFYMPGNLFLNEKSLPRSRRKGHRNVREKSEAILSGSGNTGKHHNRRNSAKPSEKVESTGLTQNKNDIPNVTDSEKCRSELKVRFQVRACLVVQFDDLRNSELERYKALVRMLRFENAEYQARVANLVQLLEQMSTNVSNASTVQSLVQQISEALSKNQEFWQTLAADNKALNALAPQKPSNLLEVEPSPLNPGSPMTKLKNDAEFYRDQVELLREEADEQQLRSAEHYKNQVRVLGERVEQLQHILALESSKVERLSSELEEKNSTEAEGKAYVRNLELMVNQLSKQLEQRSKLLANGELITELQNELATHRDLVVKLREYLSSHSDVSSQLDSNTQCALDLLNSPILIGKTNLNQQQAQHFFGSSRTQSREEVNDLTPRSNTSHQLAEMKKQLVLMHKQLIESEDTVKQEAENREELEAENFSLYDKISILDRQLRHIQDEYDELVKKEMINQRTLKDVQELLDDESRKRTKLEQQNKELEQQLAELRDYNEPEDDLVTREWESIKSKLRADAMFYKRSLDQLREEYDQYRIDNDPVSMQRQLTEKEEKVNLLEKEKQQWRMELDIQNVKLQNATSLLEDTELRLKMLNRERTAQMHRMSQLETERDELIRQAATITGRAAADREMAIAKLREMDELRSERDILRKELTEVKQELAGSTAENAAERRQLQARLRETEAHNEARISDIKSELERVREELEQLQVELQTTQASEMELRSVNQHQKWKIHELEDQVIHYTSRISGLERRSIDLDAELVRAKADLSASRETASLRRATKTRMADEWLNILDIPTETEDYDDDDGYQREVILFKRRSRQNINDTSDDLVKQRLRIGQSENDLLKNDSKEYKPSNPILKDSRYRSESVLSNIGRINRKSTIRSDINDTRSKSSNNLKSNGLKSSTNSLQTEFQEKNELYNNDTQKESKE</sequence>
<feature type="region of interest" description="Disordered" evidence="2">
    <location>
        <begin position="1175"/>
        <end position="1221"/>
    </location>
</feature>
<gene>
    <name evidence="3" type="ORF">SCUD_LOCUS7586</name>
</gene>
<feature type="compositionally biased region" description="Low complexity" evidence="2">
    <location>
        <begin position="1183"/>
        <end position="1200"/>
    </location>
</feature>
<feature type="compositionally biased region" description="Basic and acidic residues" evidence="2">
    <location>
        <begin position="1204"/>
        <end position="1221"/>
    </location>
</feature>
<evidence type="ECO:0000313" key="3">
    <source>
        <dbReference type="EMBL" id="VDP26866.1"/>
    </source>
</evidence>
<keyword evidence="1" id="KW-0175">Coiled coil</keyword>
<accession>A0A183JXY8</accession>
<name>A0A183JXY8_9TREM</name>
<keyword evidence="4" id="KW-1185">Reference proteome</keyword>
<evidence type="ECO:0000313" key="5">
    <source>
        <dbReference type="WBParaSite" id="SCUD_0000758601-mRNA-1"/>
    </source>
</evidence>
<evidence type="ECO:0000256" key="1">
    <source>
        <dbReference type="SAM" id="Coils"/>
    </source>
</evidence>
<feature type="coiled-coil region" evidence="1">
    <location>
        <begin position="698"/>
        <end position="1044"/>
    </location>
</feature>
<dbReference type="PANTHER" id="PTHR23159">
    <property type="entry name" value="CENTROSOMAL PROTEIN 2"/>
    <property type="match status" value="1"/>
</dbReference>
<proteinExistence type="predicted"/>